<organism evidence="1 2">
    <name type="scientific">Salmo trutta</name>
    <name type="common">Brown trout</name>
    <dbReference type="NCBI Taxonomy" id="8032"/>
    <lineage>
        <taxon>Eukaryota</taxon>
        <taxon>Metazoa</taxon>
        <taxon>Chordata</taxon>
        <taxon>Craniata</taxon>
        <taxon>Vertebrata</taxon>
        <taxon>Euteleostomi</taxon>
        <taxon>Actinopterygii</taxon>
        <taxon>Neopterygii</taxon>
        <taxon>Teleostei</taxon>
        <taxon>Protacanthopterygii</taxon>
        <taxon>Salmoniformes</taxon>
        <taxon>Salmonidae</taxon>
        <taxon>Salmoninae</taxon>
        <taxon>Salmo</taxon>
    </lineage>
</organism>
<dbReference type="GeneTree" id="ENSGT00990000212934"/>
<evidence type="ECO:0000313" key="1">
    <source>
        <dbReference type="Ensembl" id="ENSSTUP00000064030.1"/>
    </source>
</evidence>
<protein>
    <submittedName>
        <fullName evidence="1">Uncharacterized protein</fullName>
    </submittedName>
</protein>
<dbReference type="Proteomes" id="UP000472277">
    <property type="component" value="Chromosome 4"/>
</dbReference>
<reference evidence="1" key="2">
    <citation type="submission" date="2025-09" db="UniProtKB">
        <authorList>
            <consortium name="Ensembl"/>
        </authorList>
    </citation>
    <scope>IDENTIFICATION</scope>
</reference>
<dbReference type="AlphaFoldDB" id="A0A674AY05"/>
<evidence type="ECO:0000313" key="2">
    <source>
        <dbReference type="Proteomes" id="UP000472277"/>
    </source>
</evidence>
<accession>A0A674AY05</accession>
<reference evidence="1" key="1">
    <citation type="submission" date="2025-08" db="UniProtKB">
        <authorList>
            <consortium name="Ensembl"/>
        </authorList>
    </citation>
    <scope>IDENTIFICATION</scope>
</reference>
<keyword evidence="2" id="KW-1185">Reference proteome</keyword>
<dbReference type="InParanoid" id="A0A674AY05"/>
<dbReference type="Ensembl" id="ENSSTUT00000067628.1">
    <property type="protein sequence ID" value="ENSSTUP00000064030.1"/>
    <property type="gene ID" value="ENSSTUG00000027813.1"/>
</dbReference>
<name>A0A674AY05_SALTR</name>
<proteinExistence type="predicted"/>
<sequence length="107" mass="12451">MISLVIGTESTERNRCMQHWSFDVLWQGWATLMGVGATKNLISSWVAAVARRSAYPHPYPHMQSEPFGGRFRDNFLTYITYKTKYKTVYNIITQLHIYNTKCTIQNV</sequence>